<sequence length="538" mass="56220">MKPFRRRPRGSTLSASALFVLLAAMVISPAPASAAPPGQGPVVRVAGGAVRGKADATGETFLGIPYAAPPTGALRFRPPAPPRAWSGVRDATEQGPLCPQSVPLGSTSEDCLSLNVYVPPGAAHRKLPVMVWIHGGAYILGSGAGYDPAPLVATGQVIVVSMNYRLGPLGFMALPGLSGESATTGNYGLLDQQAALRWVRANIGAFGGDSRNVTVFGESAGGHSVCMQLISPTARGLFDKAISESGGCVGTPLGPRPLAKAYRTGQAFADSLGCTDPRTVVACLRGLPANKLVGDFGGLFRLDDPGWEPVIDGSVVTEDPASAIKAGRYQKVPLIVGSNKDEGRLFTALGYHVQQLRRAKADDLDRVIDLRTPAAAGAMRAAYPPASAGDADLALSAYTTDGLFACPAHFIAQAAASSGSQPVYQYEFADPKPPLSDFDPLMPLGDYHSSELFYLFRTVQSLPPLPGLNAAQQRLSQQMLSYWTTFAKTGAPNGSGTPTWPAVTPGRPPIQRLTSQGTGPFTTFTRDHHCDLWAGATG</sequence>
<dbReference type="RefSeq" id="WP_208266110.1">
    <property type="nucleotide sequence ID" value="NZ_BAAAGM010000026.1"/>
</dbReference>
<protein>
    <recommendedName>
        <fullName evidence="4">Carboxylic ester hydrolase</fullName>
        <ecNumber evidence="4">3.1.1.-</ecNumber>
    </recommendedName>
</protein>
<keyword evidence="7" id="KW-1185">Reference proteome</keyword>
<dbReference type="PANTHER" id="PTHR11559">
    <property type="entry name" value="CARBOXYLESTERASE"/>
    <property type="match status" value="1"/>
</dbReference>
<evidence type="ECO:0000259" key="5">
    <source>
        <dbReference type="Pfam" id="PF00135"/>
    </source>
</evidence>
<reference evidence="6 7" key="1">
    <citation type="submission" date="2021-03" db="EMBL/GenBank/DDBJ databases">
        <authorList>
            <person name="Kanchanasin P."/>
            <person name="Saeng-In P."/>
            <person name="Phongsopitanun W."/>
            <person name="Yuki M."/>
            <person name="Kudo T."/>
            <person name="Ohkuma M."/>
            <person name="Tanasupawat S."/>
        </authorList>
    </citation>
    <scope>NUCLEOTIDE SEQUENCE [LARGE SCALE GENOMIC DNA]</scope>
    <source>
        <strain evidence="6 7">L46</strain>
    </source>
</reference>
<dbReference type="InterPro" id="IPR029058">
    <property type="entry name" value="AB_hydrolase_fold"/>
</dbReference>
<comment type="similarity">
    <text evidence="2">Belongs to the 'GDXG' lipolytic enzyme family.</text>
</comment>
<dbReference type="InterPro" id="IPR050309">
    <property type="entry name" value="Type-B_Carboxylest/Lipase"/>
</dbReference>
<comment type="similarity">
    <text evidence="1 4">Belongs to the type-B carboxylesterase/lipase family.</text>
</comment>
<evidence type="ECO:0000256" key="2">
    <source>
        <dbReference type="ARBA" id="ARBA00010515"/>
    </source>
</evidence>
<name>A0ABS3QVE6_9ACTN</name>
<feature type="domain" description="Carboxylesterase type B" evidence="5">
    <location>
        <begin position="40"/>
        <end position="533"/>
    </location>
</feature>
<evidence type="ECO:0000313" key="6">
    <source>
        <dbReference type="EMBL" id="MBO2437795.1"/>
    </source>
</evidence>
<dbReference type="PROSITE" id="PS00122">
    <property type="entry name" value="CARBOXYLESTERASE_B_1"/>
    <property type="match status" value="1"/>
</dbReference>
<comment type="caution">
    <text evidence="6">The sequence shown here is derived from an EMBL/GenBank/DDBJ whole genome shotgun (WGS) entry which is preliminary data.</text>
</comment>
<gene>
    <name evidence="6" type="ORF">J4557_09715</name>
</gene>
<dbReference type="EC" id="3.1.1.-" evidence="4"/>
<keyword evidence="3 4" id="KW-0378">Hydrolase</keyword>
<proteinExistence type="inferred from homology"/>
<evidence type="ECO:0000256" key="1">
    <source>
        <dbReference type="ARBA" id="ARBA00005964"/>
    </source>
</evidence>
<evidence type="ECO:0000256" key="3">
    <source>
        <dbReference type="ARBA" id="ARBA00022801"/>
    </source>
</evidence>
<dbReference type="PROSITE" id="PS01173">
    <property type="entry name" value="LIPASE_GDXG_HIS"/>
    <property type="match status" value="1"/>
</dbReference>
<dbReference type="Pfam" id="PF00135">
    <property type="entry name" value="COesterase"/>
    <property type="match status" value="1"/>
</dbReference>
<dbReference type="InterPro" id="IPR019826">
    <property type="entry name" value="Carboxylesterase_B_AS"/>
</dbReference>
<feature type="signal peptide" evidence="4">
    <location>
        <begin position="1"/>
        <end position="34"/>
    </location>
</feature>
<dbReference type="InterPro" id="IPR002168">
    <property type="entry name" value="Lipase_GDXG_HIS_AS"/>
</dbReference>
<evidence type="ECO:0000313" key="7">
    <source>
        <dbReference type="Proteomes" id="UP000666915"/>
    </source>
</evidence>
<dbReference type="Proteomes" id="UP000666915">
    <property type="component" value="Unassembled WGS sequence"/>
</dbReference>
<organism evidence="6 7">
    <name type="scientific">Actinomadura nitritigenes</name>
    <dbReference type="NCBI Taxonomy" id="134602"/>
    <lineage>
        <taxon>Bacteria</taxon>
        <taxon>Bacillati</taxon>
        <taxon>Actinomycetota</taxon>
        <taxon>Actinomycetes</taxon>
        <taxon>Streptosporangiales</taxon>
        <taxon>Thermomonosporaceae</taxon>
        <taxon>Actinomadura</taxon>
    </lineage>
</organism>
<evidence type="ECO:0000256" key="4">
    <source>
        <dbReference type="RuleBase" id="RU361235"/>
    </source>
</evidence>
<feature type="chain" id="PRO_5044968894" description="Carboxylic ester hydrolase" evidence="4">
    <location>
        <begin position="35"/>
        <end position="538"/>
    </location>
</feature>
<dbReference type="SUPFAM" id="SSF53474">
    <property type="entry name" value="alpha/beta-Hydrolases"/>
    <property type="match status" value="1"/>
</dbReference>
<dbReference type="EMBL" id="JAGEOK010000005">
    <property type="protein sequence ID" value="MBO2437795.1"/>
    <property type="molecule type" value="Genomic_DNA"/>
</dbReference>
<dbReference type="InterPro" id="IPR002018">
    <property type="entry name" value="CarbesteraseB"/>
</dbReference>
<keyword evidence="4" id="KW-0732">Signal</keyword>
<dbReference type="Gene3D" id="3.40.50.1820">
    <property type="entry name" value="alpha/beta hydrolase"/>
    <property type="match status" value="1"/>
</dbReference>
<accession>A0ABS3QVE6</accession>